<dbReference type="Gene3D" id="3.40.30.10">
    <property type="entry name" value="Glutaredoxin"/>
    <property type="match status" value="1"/>
</dbReference>
<dbReference type="InterPro" id="IPR012341">
    <property type="entry name" value="6hp_glycosidase-like_sf"/>
</dbReference>
<name>A0A1G5GG23_9GAMM</name>
<dbReference type="InterPro" id="IPR024705">
    <property type="entry name" value="Ssp411"/>
</dbReference>
<proteinExistence type="predicted"/>
<sequence length="656" mass="72008">MSSDEGPLRGSVDRNPGRVVGVVLGMLALALPLHAGGEKEAERSGGWRLEQAASPYLRMHADNPVEWYPWGEAAFERARRTNRPLFISVGYFTCHWCHVMERESFTDPEIARLLNRHFVAVKVDREQRPDLDQAYRRFVEETAGTAGWPLNVWATPEGKPFLGGVYFPPEAEEGQPGMKGLLREVVRRWTEDEEGVRQGAEEGAALIRRGLTVDPGGLRSDLPRRAAKALRGEFAPFQGGFGTAPKFPRPADLLFLLGRGEDEADMARTTLEAMAEGGIRDQLGGGFHRYAVDPDWRVPHFEKMLYNQALLVRALLAAGERYGGDRWAEVARETLAFVERQMALPEGGYRAALSADSARPERPQGSAEGAYYTWTWEQFTQALGKGERRAVAAARFGVKPGGNTGESAELGRANVLYRARDREAVAEELGLSPEAVDRHLREARTRLLRARRQRPAPPADDKLVAAWNGHMITALARAGGALGEARYVRRAEKAAEAVWDRLVDPTAEPVRVRRSALPGQAGPPGAAEDYLALAEAGLALHGQTGTGRWLARARALADAAVEHFWDGGNGGFYAGGPTPAGEWLRTKPFNDNPLPSANALGARVLAELGARTGNQEYRRRGQEAAAWMAARIADEPALGTYLIADWNRLRALESRE</sequence>
<dbReference type="InterPro" id="IPR008928">
    <property type="entry name" value="6-hairpin_glycosidase_sf"/>
</dbReference>
<protein>
    <recommendedName>
        <fullName evidence="1">Spermatogenesis-associated protein 20-like TRX domain-containing protein</fullName>
    </recommendedName>
</protein>
<dbReference type="OrthoDB" id="9762614at2"/>
<dbReference type="PANTHER" id="PTHR42899">
    <property type="entry name" value="SPERMATOGENESIS-ASSOCIATED PROTEIN 20"/>
    <property type="match status" value="1"/>
</dbReference>
<dbReference type="InterPro" id="IPR004879">
    <property type="entry name" value="Ssp411-like_TRX"/>
</dbReference>
<dbReference type="PIRSF" id="PIRSF006402">
    <property type="entry name" value="UCP006402_thioredoxin"/>
    <property type="match status" value="1"/>
</dbReference>
<dbReference type="Proteomes" id="UP000183104">
    <property type="component" value="Unassembled WGS sequence"/>
</dbReference>
<gene>
    <name evidence="2" type="ORF">SAMN05661077_2333</name>
</gene>
<dbReference type="SUPFAM" id="SSF52833">
    <property type="entry name" value="Thioredoxin-like"/>
    <property type="match status" value="1"/>
</dbReference>
<dbReference type="CDD" id="cd02955">
    <property type="entry name" value="SSP411"/>
    <property type="match status" value="1"/>
</dbReference>
<keyword evidence="3" id="KW-1185">Reference proteome</keyword>
<organism evidence="2 3">
    <name type="scientific">Thiohalorhabdus denitrificans</name>
    <dbReference type="NCBI Taxonomy" id="381306"/>
    <lineage>
        <taxon>Bacteria</taxon>
        <taxon>Pseudomonadati</taxon>
        <taxon>Pseudomonadota</taxon>
        <taxon>Gammaproteobacteria</taxon>
        <taxon>Thiohalorhabdales</taxon>
        <taxon>Thiohalorhabdaceae</taxon>
        <taxon>Thiohalorhabdus</taxon>
    </lineage>
</organism>
<evidence type="ECO:0000259" key="1">
    <source>
        <dbReference type="Pfam" id="PF03190"/>
    </source>
</evidence>
<dbReference type="Gene3D" id="1.50.10.10">
    <property type="match status" value="2"/>
</dbReference>
<accession>A0A1G5GG23</accession>
<reference evidence="3" key="1">
    <citation type="submission" date="2016-10" db="EMBL/GenBank/DDBJ databases">
        <authorList>
            <person name="Varghese N."/>
        </authorList>
    </citation>
    <scope>NUCLEOTIDE SEQUENCE [LARGE SCALE GENOMIC DNA]</scope>
    <source>
        <strain evidence="3">HL 19</strain>
    </source>
</reference>
<dbReference type="GO" id="GO:0005975">
    <property type="term" value="P:carbohydrate metabolic process"/>
    <property type="evidence" value="ECO:0007669"/>
    <property type="project" value="InterPro"/>
</dbReference>
<dbReference type="Pfam" id="PF03190">
    <property type="entry name" value="Thioredox_DsbH"/>
    <property type="match status" value="1"/>
</dbReference>
<dbReference type="EMBL" id="FMUN01000006">
    <property type="protein sequence ID" value="SCY50495.1"/>
    <property type="molecule type" value="Genomic_DNA"/>
</dbReference>
<dbReference type="AlphaFoldDB" id="A0A1G5GG23"/>
<evidence type="ECO:0000313" key="2">
    <source>
        <dbReference type="EMBL" id="SCY50495.1"/>
    </source>
</evidence>
<dbReference type="SUPFAM" id="SSF48208">
    <property type="entry name" value="Six-hairpin glycosidases"/>
    <property type="match status" value="1"/>
</dbReference>
<feature type="domain" description="Spermatogenesis-associated protein 20-like TRX" evidence="1">
    <location>
        <begin position="48"/>
        <end position="202"/>
    </location>
</feature>
<dbReference type="PANTHER" id="PTHR42899:SF1">
    <property type="entry name" value="SPERMATOGENESIS-ASSOCIATED PROTEIN 20"/>
    <property type="match status" value="1"/>
</dbReference>
<evidence type="ECO:0000313" key="3">
    <source>
        <dbReference type="Proteomes" id="UP000183104"/>
    </source>
</evidence>
<dbReference type="InterPro" id="IPR036249">
    <property type="entry name" value="Thioredoxin-like_sf"/>
</dbReference>